<name>A0ABV6FYX6_9GAMM</name>
<dbReference type="EMBL" id="JBHLVX010000005">
    <property type="protein sequence ID" value="MFC0266599.1"/>
    <property type="molecule type" value="Genomic_DNA"/>
</dbReference>
<dbReference type="PANTHER" id="PTHR22916">
    <property type="entry name" value="GLYCOSYLTRANSFERASE"/>
    <property type="match status" value="1"/>
</dbReference>
<feature type="domain" description="Glycosyltransferase 2-like" evidence="2">
    <location>
        <begin position="26"/>
        <end position="133"/>
    </location>
</feature>
<evidence type="ECO:0000313" key="4">
    <source>
        <dbReference type="Proteomes" id="UP001589814"/>
    </source>
</evidence>
<dbReference type="Pfam" id="PF00535">
    <property type="entry name" value="Glycos_transf_2"/>
    <property type="match status" value="1"/>
</dbReference>
<dbReference type="InterPro" id="IPR001173">
    <property type="entry name" value="Glyco_trans_2-like"/>
</dbReference>
<dbReference type="Proteomes" id="UP001589814">
    <property type="component" value="Unassembled WGS sequence"/>
</dbReference>
<dbReference type="CDD" id="cd04196">
    <property type="entry name" value="GT_2_like_d"/>
    <property type="match status" value="1"/>
</dbReference>
<gene>
    <name evidence="3" type="ORF">ACFFHW_01090</name>
</gene>
<dbReference type="SUPFAM" id="SSF53448">
    <property type="entry name" value="Nucleotide-diphospho-sugar transferases"/>
    <property type="match status" value="1"/>
</dbReference>
<dbReference type="Gene3D" id="3.90.550.10">
    <property type="entry name" value="Spore Coat Polysaccharide Biosynthesis Protein SpsA, Chain A"/>
    <property type="match status" value="1"/>
</dbReference>
<dbReference type="InterPro" id="IPR029044">
    <property type="entry name" value="Nucleotide-diphossugar_trans"/>
</dbReference>
<reference evidence="3 4" key="1">
    <citation type="submission" date="2024-09" db="EMBL/GenBank/DDBJ databases">
        <authorList>
            <person name="Sun Q."/>
            <person name="Mori K."/>
        </authorList>
    </citation>
    <scope>NUCLEOTIDE SEQUENCE [LARGE SCALE GENOMIC DNA]</scope>
    <source>
        <strain evidence="3 4">CCM 7415</strain>
    </source>
</reference>
<accession>A0ABV6FYX6</accession>
<dbReference type="RefSeq" id="WP_083920817.1">
    <property type="nucleotide sequence ID" value="NZ_JBHLVX010000005.1"/>
</dbReference>
<feature type="region of interest" description="Disordered" evidence="1">
    <location>
        <begin position="1"/>
        <end position="20"/>
    </location>
</feature>
<comment type="caution">
    <text evidence="3">The sequence shown here is derived from an EMBL/GenBank/DDBJ whole genome shotgun (WGS) entry which is preliminary data.</text>
</comment>
<evidence type="ECO:0000256" key="1">
    <source>
        <dbReference type="SAM" id="MobiDB-lite"/>
    </source>
</evidence>
<evidence type="ECO:0000313" key="3">
    <source>
        <dbReference type="EMBL" id="MFC0266599.1"/>
    </source>
</evidence>
<sequence>MKDEPLPSGSMTTPHRSEGDSSHVAILMATYQGADYLAAQLDSIEAQSLERWTLWVSDDGSQDGTREILAHYRQRWGEQRLKCFDGPREGFARNFMSLLCNGGIRADYYAFADQDDIWLPGKLEDAIECLARRDAETPALYCSRTRLVNQQGIETGISASLRRPPGFANALVQNIASGNTMVFNHCARQFAARHGARQDIPLHDWWIYLVVTGCGGFVYFSDQPGLFYRQHAGNAIGMRLGPGTLPRRLCRLWRGGHYLQIERNLKALSLLQSDLTVDSRQRFEAYLSSRRRHGFRRLASLHASGVYRQTLTGQLAMLIAAVFNKT</sequence>
<proteinExistence type="predicted"/>
<organism evidence="3 4">
    <name type="scientific">Kushneria aurantia</name>
    <dbReference type="NCBI Taxonomy" id="504092"/>
    <lineage>
        <taxon>Bacteria</taxon>
        <taxon>Pseudomonadati</taxon>
        <taxon>Pseudomonadota</taxon>
        <taxon>Gammaproteobacteria</taxon>
        <taxon>Oceanospirillales</taxon>
        <taxon>Halomonadaceae</taxon>
        <taxon>Kushneria</taxon>
    </lineage>
</organism>
<protein>
    <submittedName>
        <fullName evidence="3">Glycosyltransferase family 2 protein</fullName>
    </submittedName>
</protein>
<dbReference type="PANTHER" id="PTHR22916:SF3">
    <property type="entry name" value="UDP-GLCNAC:BETAGAL BETA-1,3-N-ACETYLGLUCOSAMINYLTRANSFERASE-LIKE PROTEIN 1"/>
    <property type="match status" value="1"/>
</dbReference>
<keyword evidence="4" id="KW-1185">Reference proteome</keyword>
<evidence type="ECO:0000259" key="2">
    <source>
        <dbReference type="Pfam" id="PF00535"/>
    </source>
</evidence>